<protein>
    <submittedName>
        <fullName evidence="2">Uncharacterized protein</fullName>
    </submittedName>
</protein>
<feature type="region of interest" description="Disordered" evidence="1">
    <location>
        <begin position="41"/>
        <end position="107"/>
    </location>
</feature>
<evidence type="ECO:0000256" key="1">
    <source>
        <dbReference type="SAM" id="MobiDB-lite"/>
    </source>
</evidence>
<evidence type="ECO:0000313" key="2">
    <source>
        <dbReference type="EMBL" id="OAG03698.1"/>
    </source>
</evidence>
<dbReference type="InParanoid" id="A0A177CAA0"/>
<feature type="compositionally biased region" description="Polar residues" evidence="1">
    <location>
        <begin position="51"/>
        <end position="66"/>
    </location>
</feature>
<sequence length="195" mass="21128">MDITGLLQAALKRAVLLRECATPSSAPETEAPHRRWIQTKTQPAHAAPGPTSVSDVSSQPHPTTVQPPRIQATDMQLLKNSPHGSRTHRQSPCSQSAQMPCPAQPPPHPHPALPVPALPVFDAASDLRFWGVNAALRCIPWSAHAIRRNHWLGQTIQQPGQVFVDFNEPAKWRVGGGRFVRGVRQSVGSAGRDAA</sequence>
<dbReference type="AlphaFoldDB" id="A0A177CAA0"/>
<name>A0A177CAA0_9PLEO</name>
<feature type="compositionally biased region" description="Polar residues" evidence="1">
    <location>
        <begin position="78"/>
        <end position="96"/>
    </location>
</feature>
<dbReference type="Proteomes" id="UP000077069">
    <property type="component" value="Unassembled WGS sequence"/>
</dbReference>
<dbReference type="GeneID" id="28771173"/>
<proteinExistence type="predicted"/>
<dbReference type="EMBL" id="KV441554">
    <property type="protein sequence ID" value="OAG03698.1"/>
    <property type="molecule type" value="Genomic_DNA"/>
</dbReference>
<reference evidence="2 3" key="1">
    <citation type="submission" date="2016-05" db="EMBL/GenBank/DDBJ databases">
        <title>Comparative analysis of secretome profiles of manganese(II)-oxidizing ascomycete fungi.</title>
        <authorList>
            <consortium name="DOE Joint Genome Institute"/>
            <person name="Zeiner C.A."/>
            <person name="Purvine S.O."/>
            <person name="Zink E.M."/>
            <person name="Wu S."/>
            <person name="Pasa-Tolic L."/>
            <person name="Chaput D.L."/>
            <person name="Haridas S."/>
            <person name="Grigoriev I.V."/>
            <person name="Santelli C.M."/>
            <person name="Hansel C.M."/>
        </authorList>
    </citation>
    <scope>NUCLEOTIDE SEQUENCE [LARGE SCALE GENOMIC DNA]</scope>
    <source>
        <strain evidence="2 3">AP3s5-JAC2a</strain>
    </source>
</reference>
<evidence type="ECO:0000313" key="3">
    <source>
        <dbReference type="Proteomes" id="UP000077069"/>
    </source>
</evidence>
<organism evidence="2 3">
    <name type="scientific">Paraphaeosphaeria sporulosa</name>
    <dbReference type="NCBI Taxonomy" id="1460663"/>
    <lineage>
        <taxon>Eukaryota</taxon>
        <taxon>Fungi</taxon>
        <taxon>Dikarya</taxon>
        <taxon>Ascomycota</taxon>
        <taxon>Pezizomycotina</taxon>
        <taxon>Dothideomycetes</taxon>
        <taxon>Pleosporomycetidae</taxon>
        <taxon>Pleosporales</taxon>
        <taxon>Massarineae</taxon>
        <taxon>Didymosphaeriaceae</taxon>
        <taxon>Paraphaeosphaeria</taxon>
    </lineage>
</organism>
<dbReference type="RefSeq" id="XP_018034063.1">
    <property type="nucleotide sequence ID" value="XM_018187687.1"/>
</dbReference>
<accession>A0A177CAA0</accession>
<gene>
    <name evidence="2" type="ORF">CC84DRAFT_863396</name>
</gene>
<keyword evidence="3" id="KW-1185">Reference proteome</keyword>